<evidence type="ECO:0000259" key="9">
    <source>
        <dbReference type="Pfam" id="PF13537"/>
    </source>
</evidence>
<dbReference type="EMBL" id="CP021425">
    <property type="protein sequence ID" value="ARU56189.1"/>
    <property type="molecule type" value="Genomic_DNA"/>
</dbReference>
<dbReference type="InterPro" id="IPR006426">
    <property type="entry name" value="Asn_synth_AEB"/>
</dbReference>
<evidence type="ECO:0000256" key="4">
    <source>
        <dbReference type="ARBA" id="ARBA00022741"/>
    </source>
</evidence>
<keyword evidence="5" id="KW-0067">ATP-binding</keyword>
<dbReference type="KEGG" id="ome:OLMES_2116"/>
<dbReference type="Gene3D" id="3.60.20.10">
    <property type="entry name" value="Glutamine Phosphoribosylpyrophosphate, subunit 1, domain 1"/>
    <property type="match status" value="1"/>
</dbReference>
<dbReference type="InterPro" id="IPR051786">
    <property type="entry name" value="ASN_synthetase/amidase"/>
</dbReference>
<dbReference type="GO" id="GO:0004066">
    <property type="term" value="F:asparagine synthase (glutamine-hydrolyzing) activity"/>
    <property type="evidence" value="ECO:0007669"/>
    <property type="project" value="UniProtKB-EC"/>
</dbReference>
<evidence type="ECO:0000313" key="11">
    <source>
        <dbReference type="Proteomes" id="UP000196027"/>
    </source>
</evidence>
<dbReference type="PANTHER" id="PTHR43284:SF1">
    <property type="entry name" value="ASPARAGINE SYNTHETASE"/>
    <property type="match status" value="1"/>
</dbReference>
<accession>A0A1Y0I7L7</accession>
<dbReference type="PIRSF" id="PIRSF001589">
    <property type="entry name" value="Asn_synthetase_glu-h"/>
    <property type="match status" value="1"/>
</dbReference>
<dbReference type="PANTHER" id="PTHR43284">
    <property type="entry name" value="ASPARAGINE SYNTHETASE (GLUTAMINE-HYDROLYZING)"/>
    <property type="match status" value="1"/>
</dbReference>
<organism evidence="10 11">
    <name type="scientific">Oleiphilus messinensis</name>
    <dbReference type="NCBI Taxonomy" id="141451"/>
    <lineage>
        <taxon>Bacteria</taxon>
        <taxon>Pseudomonadati</taxon>
        <taxon>Pseudomonadota</taxon>
        <taxon>Gammaproteobacteria</taxon>
        <taxon>Oceanospirillales</taxon>
        <taxon>Oleiphilaceae</taxon>
        <taxon>Oleiphilus</taxon>
    </lineage>
</organism>
<evidence type="ECO:0000259" key="8">
    <source>
        <dbReference type="Pfam" id="PF00733"/>
    </source>
</evidence>
<dbReference type="GO" id="GO:0006529">
    <property type="term" value="P:asparagine biosynthetic process"/>
    <property type="evidence" value="ECO:0007669"/>
    <property type="project" value="InterPro"/>
</dbReference>
<reference evidence="10 11" key="1">
    <citation type="submission" date="2017-05" db="EMBL/GenBank/DDBJ databases">
        <title>Genomic insights into alkan degradation activity of Oleiphilus messinensis.</title>
        <authorList>
            <person name="Kozyavkin S.A."/>
            <person name="Slesarev A.I."/>
            <person name="Golyshin P.N."/>
            <person name="Korzhenkov A."/>
            <person name="Golyshina O.N."/>
            <person name="Toshchakov S.V."/>
        </authorList>
    </citation>
    <scope>NUCLEOTIDE SEQUENCE [LARGE SCALE GENOMIC DNA]</scope>
    <source>
        <strain evidence="10 11">ME102</strain>
    </source>
</reference>
<dbReference type="InterPro" id="IPR001962">
    <property type="entry name" value="Asn_synthase"/>
</dbReference>
<protein>
    <recommendedName>
        <fullName evidence="3">asparagine synthase (glutamine-hydrolyzing)</fullName>
        <ecNumber evidence="3">6.3.5.4</ecNumber>
    </recommendedName>
</protein>
<gene>
    <name evidence="10" type="ORF">OLMES_2116</name>
</gene>
<dbReference type="GO" id="GO:0005524">
    <property type="term" value="F:ATP binding"/>
    <property type="evidence" value="ECO:0007669"/>
    <property type="project" value="UniProtKB-KW"/>
</dbReference>
<proteinExistence type="inferred from homology"/>
<evidence type="ECO:0000256" key="3">
    <source>
        <dbReference type="ARBA" id="ARBA00012737"/>
    </source>
</evidence>
<feature type="domain" description="Asparagine synthetase" evidence="8">
    <location>
        <begin position="226"/>
        <end position="609"/>
    </location>
</feature>
<keyword evidence="11" id="KW-1185">Reference proteome</keyword>
<feature type="site" description="Important for beta-aspartyl-AMP intermediate formation" evidence="7">
    <location>
        <position position="350"/>
    </location>
</feature>
<comment type="similarity">
    <text evidence="2">Belongs to the asparagine synthetase family.</text>
</comment>
<evidence type="ECO:0000256" key="6">
    <source>
        <dbReference type="ARBA" id="ARBA00048741"/>
    </source>
</evidence>
<dbReference type="EC" id="6.3.5.4" evidence="3"/>
<dbReference type="CDD" id="cd01991">
    <property type="entry name" value="Asn_synthase_B_C"/>
    <property type="match status" value="1"/>
</dbReference>
<dbReference type="InterPro" id="IPR014729">
    <property type="entry name" value="Rossmann-like_a/b/a_fold"/>
</dbReference>
<dbReference type="Pfam" id="PF00733">
    <property type="entry name" value="Asn_synthase"/>
    <property type="match status" value="1"/>
</dbReference>
<dbReference type="GO" id="GO:0005829">
    <property type="term" value="C:cytosol"/>
    <property type="evidence" value="ECO:0007669"/>
    <property type="project" value="TreeGrafter"/>
</dbReference>
<name>A0A1Y0I7L7_9GAMM</name>
<dbReference type="InterPro" id="IPR029055">
    <property type="entry name" value="Ntn_hydrolases_N"/>
</dbReference>
<comment type="pathway">
    <text evidence="1">Amino-acid biosynthesis; L-asparagine biosynthesis; L-asparagine from L-aspartate (L-Gln route): step 1/1.</text>
</comment>
<comment type="catalytic activity">
    <reaction evidence="6">
        <text>L-aspartate + L-glutamine + ATP + H2O = L-asparagine + L-glutamate + AMP + diphosphate + H(+)</text>
        <dbReference type="Rhea" id="RHEA:12228"/>
        <dbReference type="ChEBI" id="CHEBI:15377"/>
        <dbReference type="ChEBI" id="CHEBI:15378"/>
        <dbReference type="ChEBI" id="CHEBI:29985"/>
        <dbReference type="ChEBI" id="CHEBI:29991"/>
        <dbReference type="ChEBI" id="CHEBI:30616"/>
        <dbReference type="ChEBI" id="CHEBI:33019"/>
        <dbReference type="ChEBI" id="CHEBI:58048"/>
        <dbReference type="ChEBI" id="CHEBI:58359"/>
        <dbReference type="ChEBI" id="CHEBI:456215"/>
        <dbReference type="EC" id="6.3.5.4"/>
    </reaction>
</comment>
<sequence length="612" mass="68871">MPSLLMTRIRIMHHFIGSLGSFSPESEDRFSIPVSGNRRFSLQFSGNMEMSENEDGILLVTTGATLKADQDQPDTPTAATNSDRLLAYLTGTDANILKGIQGLSGHFCLVYFSKKSEQLILATDKIGTHPVYYAEYEDGLIFSSKLKQLVTEAPQLKKIDPQGIYQYIYFHCIPAPDTIYQQVKKLQSSEALQFKNSTITRNTYYVPEFKVSTEQAPEQQKKLFTALQHSVERSLAGCEIEETGAFLSGGLDSSTVSGFFAKSAAPQKAKTFTIGFEAEGYDESAFAKITADLFDTDHSVYYVTPEDIKSALTRISAYYDEPFGNSSALPALYCAEFAKQKGITTLLAGDGGDELFAGNERYAKQKVFELYYKIPSPIRRIFLEAPLSLLPENVNIPILSKAASYVKQARIKLPGRLQTYNFLHQFDPSTVFTESLLNQVDRKRPLTLLEQRYNEPGNGDSQNRMLYLDWKFTLADNDLVKVTNMCNLAGVDVRYPMLDDELLELSTQIASETLLPGNDLRRFYKEATRGFLSDKTLDKSKKGFGLPFGVWLKETPELRDMAYANVRALKDTGFFKEPFLEHAIKMHSSDHPGYFGELIWILMMLNMWLASH</sequence>
<evidence type="ECO:0000256" key="2">
    <source>
        <dbReference type="ARBA" id="ARBA00005752"/>
    </source>
</evidence>
<dbReference type="Proteomes" id="UP000196027">
    <property type="component" value="Chromosome"/>
</dbReference>
<dbReference type="OrthoDB" id="9763290at2"/>
<evidence type="ECO:0000256" key="5">
    <source>
        <dbReference type="ARBA" id="ARBA00022840"/>
    </source>
</evidence>
<dbReference type="AlphaFoldDB" id="A0A1Y0I7L7"/>
<evidence type="ECO:0000313" key="10">
    <source>
        <dbReference type="EMBL" id="ARU56189.1"/>
    </source>
</evidence>
<feature type="domain" description="Glutamine amidotransferase type-2" evidence="9">
    <location>
        <begin position="94"/>
        <end position="150"/>
    </location>
</feature>
<evidence type="ECO:0000256" key="7">
    <source>
        <dbReference type="PIRSR" id="PIRSR001589-3"/>
    </source>
</evidence>
<evidence type="ECO:0000256" key="1">
    <source>
        <dbReference type="ARBA" id="ARBA00005187"/>
    </source>
</evidence>
<dbReference type="InterPro" id="IPR017932">
    <property type="entry name" value="GATase_2_dom"/>
</dbReference>
<dbReference type="SUPFAM" id="SSF56235">
    <property type="entry name" value="N-terminal nucleophile aminohydrolases (Ntn hydrolases)"/>
    <property type="match status" value="1"/>
</dbReference>
<dbReference type="SUPFAM" id="SSF52402">
    <property type="entry name" value="Adenine nucleotide alpha hydrolases-like"/>
    <property type="match status" value="1"/>
</dbReference>
<keyword evidence="4" id="KW-0547">Nucleotide-binding</keyword>
<dbReference type="Gene3D" id="3.40.50.620">
    <property type="entry name" value="HUPs"/>
    <property type="match status" value="1"/>
</dbReference>
<dbReference type="Pfam" id="PF13537">
    <property type="entry name" value="GATase_7"/>
    <property type="match status" value="1"/>
</dbReference>